<dbReference type="EMBL" id="LKHS01000017">
    <property type="protein sequence ID" value="KQH84536.1"/>
    <property type="molecule type" value="Genomic_DNA"/>
</dbReference>
<name>A0A0Q2UVG1_VIBFU</name>
<dbReference type="RefSeq" id="WP_055466691.1">
    <property type="nucleotide sequence ID" value="NZ_JBIHSM010000002.1"/>
</dbReference>
<sequence length="182" mass="21542">MNQDKFMHIYRLPGSIQIRIGKWQATFRGTSDLVLHDALVLRNQQYQKADFLPRGWCLTPFSEDDISITYHGSYLQTTILTMLDRKVAYKRVYLSRIPLEQAEPALRAFKVEWMRKYNRVAKKYNQIKKKELLRFAREEEETLYPSIPKGEFDKALWNRLVVSELGPAKKFNNPYFVGKADF</sequence>
<comment type="caution">
    <text evidence="1">The sequence shown here is derived from an EMBL/GenBank/DDBJ whole genome shotgun (WGS) entry which is preliminary data.</text>
</comment>
<evidence type="ECO:0000313" key="2">
    <source>
        <dbReference type="Proteomes" id="UP000051221"/>
    </source>
</evidence>
<reference evidence="1 2" key="1">
    <citation type="submission" date="2015-08" db="EMBL/GenBank/DDBJ databases">
        <title>Antibacterial properties of a collection of Vibrionaceae strains.</title>
        <authorList>
            <person name="Giubergia S."/>
        </authorList>
    </citation>
    <scope>NUCLEOTIDE SEQUENCE [LARGE SCALE GENOMIC DNA]</scope>
    <source>
        <strain evidence="1 2">S0821</strain>
    </source>
</reference>
<evidence type="ECO:0000313" key="1">
    <source>
        <dbReference type="EMBL" id="KQH84536.1"/>
    </source>
</evidence>
<proteinExistence type="predicted"/>
<dbReference type="AlphaFoldDB" id="A0A0Q2UVG1"/>
<dbReference type="Proteomes" id="UP000051221">
    <property type="component" value="Unassembled WGS sequence"/>
</dbReference>
<keyword evidence="2" id="KW-1185">Reference proteome</keyword>
<accession>A0A0Q2UVG1</accession>
<organism evidence="1 2">
    <name type="scientific">Vibrio furnissii</name>
    <dbReference type="NCBI Taxonomy" id="29494"/>
    <lineage>
        <taxon>Bacteria</taxon>
        <taxon>Pseudomonadati</taxon>
        <taxon>Pseudomonadota</taxon>
        <taxon>Gammaproteobacteria</taxon>
        <taxon>Vibrionales</taxon>
        <taxon>Vibrionaceae</taxon>
        <taxon>Vibrio</taxon>
    </lineage>
</organism>
<protein>
    <submittedName>
        <fullName evidence="1">Uncharacterized protein</fullName>
    </submittedName>
</protein>
<gene>
    <name evidence="1" type="ORF">AMR76_17130</name>
</gene>
<dbReference type="InParanoid" id="A0A0Q2UVG1"/>